<dbReference type="EMBL" id="SRYJ01000003">
    <property type="protein sequence ID" value="TGY72938.1"/>
    <property type="molecule type" value="Genomic_DNA"/>
</dbReference>
<comment type="subcellular location">
    <subcellularLocation>
        <location evidence="1">Cell outer membrane</location>
    </subcellularLocation>
</comment>
<evidence type="ECO:0000256" key="2">
    <source>
        <dbReference type="ARBA" id="ARBA00007248"/>
    </source>
</evidence>
<evidence type="ECO:0000256" key="8">
    <source>
        <dbReference type="SAM" id="MobiDB-lite"/>
    </source>
</evidence>
<dbReference type="HOGENOM" id="CLU_760021_0_0_10"/>
<reference evidence="9 11" key="1">
    <citation type="submission" date="2013-04" db="EMBL/GenBank/DDBJ databases">
        <title>The Genome Sequence of Bacteroides massiliensis dnLKV3.</title>
        <authorList>
            <consortium name="The Broad Institute Genomics Platform"/>
            <consortium name="The Broad Institute Genome Sequencing Center for Infectious Disease"/>
            <person name="Earl A."/>
            <person name="Xavier R."/>
            <person name="Kuhn K."/>
            <person name="Stappenbeck T."/>
            <person name="Walker B."/>
            <person name="Young S."/>
            <person name="Zeng Q."/>
            <person name="Gargeya S."/>
            <person name="Fitzgerald M."/>
            <person name="Haas B."/>
            <person name="Abouelleil A."/>
            <person name="Allen A.W."/>
            <person name="Alvarado L."/>
            <person name="Arachchi H.M."/>
            <person name="Berlin A.M."/>
            <person name="Chapman S.B."/>
            <person name="Gainer-Dewar J."/>
            <person name="Goldberg J."/>
            <person name="Griggs A."/>
            <person name="Gujja S."/>
            <person name="Hansen M."/>
            <person name="Howarth C."/>
            <person name="Imamovic A."/>
            <person name="Ireland A."/>
            <person name="Larimer J."/>
            <person name="McCowan C."/>
            <person name="Murphy C."/>
            <person name="Pearson M."/>
            <person name="Poon T.W."/>
            <person name="Priest M."/>
            <person name="Roberts A."/>
            <person name="Saif S."/>
            <person name="Shea T."/>
            <person name="Sisk P."/>
            <person name="Sykes S."/>
            <person name="Wortman J."/>
            <person name="Nusbaum C."/>
            <person name="Birren B."/>
        </authorList>
    </citation>
    <scope>NUCLEOTIDE SEQUENCE [LARGE SCALE GENOMIC DNA]</scope>
    <source>
        <strain evidence="11">dnLKV3</strain>
        <strain evidence="9">DnLKV3</strain>
    </source>
</reference>
<evidence type="ECO:0000313" key="11">
    <source>
        <dbReference type="Proteomes" id="UP000014200"/>
    </source>
</evidence>
<comment type="caution">
    <text evidence="9">The sequence shown here is derived from an EMBL/GenBank/DDBJ whole genome shotgun (WGS) entry which is preliminary data.</text>
</comment>
<evidence type="ECO:0000256" key="3">
    <source>
        <dbReference type="ARBA" id="ARBA00022729"/>
    </source>
</evidence>
<proteinExistence type="inferred from homology"/>
<dbReference type="AlphaFoldDB" id="R9I6T6"/>
<evidence type="ECO:0000313" key="10">
    <source>
        <dbReference type="EMBL" id="TGY72938.1"/>
    </source>
</evidence>
<dbReference type="EMBL" id="ASSP01000016">
    <property type="protein sequence ID" value="EOS11919.1"/>
    <property type="molecule type" value="Genomic_DNA"/>
</dbReference>
<dbReference type="RefSeq" id="WP_016276849.1">
    <property type="nucleotide sequence ID" value="NZ_CASDEV010000007.1"/>
</dbReference>
<dbReference type="InterPro" id="IPR014941">
    <property type="entry name" value="FimB/Mfa2/Mfa3"/>
</dbReference>
<name>R9I6T6_9BACT</name>
<dbReference type="GeneID" id="82153201"/>
<sequence>MYLGKISYYGWMLCLAGWLLAGCSGENMPEEPESGERVLEFGVRSQDLTTRTVLSGPDAVQHVTRVHLYIFDGVSGTARCVASEEVDWPHWEGADGGLPTRDRKHVLRYKDFMPGKEYTFLAIGLDNTRPSAEDIREDHSGATYQLPQSISVGSTLKEANAVLAPGKGRQDIAGSELFAGSLPLRLEDFVKGRPVIDLYRRVAGVMGYFVNIPATIEGRKVGALQVRLYTGQNTRVPLRKVPYNGSLFSDYITSPMASDAGGAVLVEIPASEFAGSPSVVNSRGSYVLPAAAATGRETTLSLVLVDEAGGELQRNKVRLVSSAAPSRSGRIAPRGDTDGGTGIIEGDDTIDPDQEKAYHYPIVANQFYSIGSKDSPIDLSDAKRVTVTINPIWDKNHELIF</sequence>
<dbReference type="Proteomes" id="UP000310760">
    <property type="component" value="Unassembled WGS sequence"/>
</dbReference>
<dbReference type="Pfam" id="PF08842">
    <property type="entry name" value="Mfa2"/>
    <property type="match status" value="1"/>
</dbReference>
<keyword evidence="3" id="KW-0732">Signal</keyword>
<dbReference type="PATRIC" id="fig|1235788.3.peg.2552"/>
<evidence type="ECO:0000256" key="7">
    <source>
        <dbReference type="ARBA" id="ARBA00023288"/>
    </source>
</evidence>
<evidence type="ECO:0000256" key="1">
    <source>
        <dbReference type="ARBA" id="ARBA00004442"/>
    </source>
</evidence>
<protein>
    <recommendedName>
        <fullName evidence="13">Fimbrillin family protein</fullName>
    </recommendedName>
</protein>
<dbReference type="OrthoDB" id="1029975at2"/>
<evidence type="ECO:0000256" key="4">
    <source>
        <dbReference type="ARBA" id="ARBA00023136"/>
    </source>
</evidence>
<accession>R9I6T6</accession>
<keyword evidence="6" id="KW-0998">Cell outer membrane</keyword>
<feature type="region of interest" description="Disordered" evidence="8">
    <location>
        <begin position="323"/>
        <end position="343"/>
    </location>
</feature>
<gene>
    <name evidence="9" type="ORF">C802_02494</name>
    <name evidence="10" type="ORF">E5339_01665</name>
</gene>
<dbReference type="Proteomes" id="UP000014200">
    <property type="component" value="Unassembled WGS sequence"/>
</dbReference>
<dbReference type="GO" id="GO:0009279">
    <property type="term" value="C:cell outer membrane"/>
    <property type="evidence" value="ECO:0007669"/>
    <property type="project" value="UniProtKB-SubCell"/>
</dbReference>
<evidence type="ECO:0000313" key="12">
    <source>
        <dbReference type="Proteomes" id="UP000310760"/>
    </source>
</evidence>
<keyword evidence="5" id="KW-0564">Palmitate</keyword>
<comment type="similarity">
    <text evidence="2">Belongs to the bacteroidetes fimbrillin superfamily. FimB/Mfa2 family.</text>
</comment>
<evidence type="ECO:0000256" key="6">
    <source>
        <dbReference type="ARBA" id="ARBA00023237"/>
    </source>
</evidence>
<organism evidence="9 11">
    <name type="scientific">Phocaeicola sartorii</name>
    <dbReference type="NCBI Taxonomy" id="671267"/>
    <lineage>
        <taxon>Bacteria</taxon>
        <taxon>Pseudomonadati</taxon>
        <taxon>Bacteroidota</taxon>
        <taxon>Bacteroidia</taxon>
        <taxon>Bacteroidales</taxon>
        <taxon>Bacteroidaceae</taxon>
        <taxon>Phocaeicola</taxon>
    </lineage>
</organism>
<keyword evidence="7" id="KW-0449">Lipoprotein</keyword>
<evidence type="ECO:0000313" key="9">
    <source>
        <dbReference type="EMBL" id="EOS11919.1"/>
    </source>
</evidence>
<keyword evidence="4" id="KW-0472">Membrane</keyword>
<evidence type="ECO:0000256" key="5">
    <source>
        <dbReference type="ARBA" id="ARBA00023139"/>
    </source>
</evidence>
<reference evidence="10 12" key="2">
    <citation type="submission" date="2019-04" db="EMBL/GenBank/DDBJ databases">
        <title>Microbes associate with the intestines of laboratory mice.</title>
        <authorList>
            <person name="Navarre W."/>
            <person name="Wong E."/>
            <person name="Huang K."/>
            <person name="Tropini C."/>
            <person name="Ng K."/>
            <person name="Yu B."/>
        </authorList>
    </citation>
    <scope>NUCLEOTIDE SEQUENCE [LARGE SCALE GENOMIC DNA]</scope>
    <source>
        <strain evidence="10 12">NM22_B1</strain>
    </source>
</reference>
<evidence type="ECO:0008006" key="13">
    <source>
        <dbReference type="Google" id="ProtNLM"/>
    </source>
</evidence>
<keyword evidence="11" id="KW-1185">Reference proteome</keyword>
<dbReference type="PROSITE" id="PS51257">
    <property type="entry name" value="PROKAR_LIPOPROTEIN"/>
    <property type="match status" value="1"/>
</dbReference>
<dbReference type="STRING" id="1235788.C802_02494"/>